<organism evidence="2">
    <name type="scientific">marine sediment metagenome</name>
    <dbReference type="NCBI Taxonomy" id="412755"/>
    <lineage>
        <taxon>unclassified sequences</taxon>
        <taxon>metagenomes</taxon>
        <taxon>ecological metagenomes</taxon>
    </lineage>
</organism>
<accession>A0A0F9IAK1</accession>
<evidence type="ECO:0000313" key="2">
    <source>
        <dbReference type="EMBL" id="KKM24626.1"/>
    </source>
</evidence>
<sequence length="98" mass="11384">MSKAGKSDEVIKAENALERAKERLRQTKHKESKRLRRERDTALYTLGACFAAMLNDDRHRVGMLKLWNDHMSSIAPKLFTDNRRAALKSQFDLDPRDL</sequence>
<dbReference type="AlphaFoldDB" id="A0A0F9IAK1"/>
<reference evidence="2" key="1">
    <citation type="journal article" date="2015" name="Nature">
        <title>Complex archaea that bridge the gap between prokaryotes and eukaryotes.</title>
        <authorList>
            <person name="Spang A."/>
            <person name="Saw J.H."/>
            <person name="Jorgensen S.L."/>
            <person name="Zaremba-Niedzwiedzka K."/>
            <person name="Martijn J."/>
            <person name="Lind A.E."/>
            <person name="van Eijk R."/>
            <person name="Schleper C."/>
            <person name="Guy L."/>
            <person name="Ettema T.J."/>
        </authorList>
    </citation>
    <scope>NUCLEOTIDE SEQUENCE</scope>
</reference>
<feature type="compositionally biased region" description="Basic and acidic residues" evidence="1">
    <location>
        <begin position="1"/>
        <end position="25"/>
    </location>
</feature>
<evidence type="ECO:0008006" key="3">
    <source>
        <dbReference type="Google" id="ProtNLM"/>
    </source>
</evidence>
<protein>
    <recommendedName>
        <fullName evidence="3">Mobilization protein</fullName>
    </recommendedName>
</protein>
<gene>
    <name evidence="2" type="ORF">LCGC14_1603220</name>
</gene>
<feature type="compositionally biased region" description="Basic residues" evidence="1">
    <location>
        <begin position="26"/>
        <end position="36"/>
    </location>
</feature>
<name>A0A0F9IAK1_9ZZZZ</name>
<comment type="caution">
    <text evidence="2">The sequence shown here is derived from an EMBL/GenBank/DDBJ whole genome shotgun (WGS) entry which is preliminary data.</text>
</comment>
<proteinExistence type="predicted"/>
<feature type="region of interest" description="Disordered" evidence="1">
    <location>
        <begin position="1"/>
        <end position="36"/>
    </location>
</feature>
<dbReference type="EMBL" id="LAZR01012886">
    <property type="protein sequence ID" value="KKM24626.1"/>
    <property type="molecule type" value="Genomic_DNA"/>
</dbReference>
<evidence type="ECO:0000256" key="1">
    <source>
        <dbReference type="SAM" id="MobiDB-lite"/>
    </source>
</evidence>